<accession>A0A9D9DCN9</accession>
<organism evidence="1 2">
    <name type="scientific">Candidatus Avisuccinivibrio stercorigallinarum</name>
    <dbReference type="NCBI Taxonomy" id="2840704"/>
    <lineage>
        <taxon>Bacteria</taxon>
        <taxon>Pseudomonadati</taxon>
        <taxon>Pseudomonadota</taxon>
        <taxon>Gammaproteobacteria</taxon>
        <taxon>Aeromonadales</taxon>
        <taxon>Succinivibrionaceae</taxon>
        <taxon>Succinivibrionaceae incertae sedis</taxon>
        <taxon>Candidatus Avisuccinivibrio</taxon>
    </lineage>
</organism>
<protein>
    <submittedName>
        <fullName evidence="1">Uncharacterized protein</fullName>
    </submittedName>
</protein>
<evidence type="ECO:0000313" key="2">
    <source>
        <dbReference type="Proteomes" id="UP000823631"/>
    </source>
</evidence>
<name>A0A9D9DCN9_9GAMM</name>
<comment type="caution">
    <text evidence="1">The sequence shown here is derived from an EMBL/GenBank/DDBJ whole genome shotgun (WGS) entry which is preliminary data.</text>
</comment>
<reference evidence="1" key="2">
    <citation type="journal article" date="2021" name="PeerJ">
        <title>Extensive microbial diversity within the chicken gut microbiome revealed by metagenomics and culture.</title>
        <authorList>
            <person name="Gilroy R."/>
            <person name="Ravi A."/>
            <person name="Getino M."/>
            <person name="Pursley I."/>
            <person name="Horton D.L."/>
            <person name="Alikhan N.F."/>
            <person name="Baker D."/>
            <person name="Gharbi K."/>
            <person name="Hall N."/>
            <person name="Watson M."/>
            <person name="Adriaenssens E.M."/>
            <person name="Foster-Nyarko E."/>
            <person name="Jarju S."/>
            <person name="Secka A."/>
            <person name="Antonio M."/>
            <person name="Oren A."/>
            <person name="Chaudhuri R.R."/>
            <person name="La Ragione R."/>
            <person name="Hildebrand F."/>
            <person name="Pallen M.J."/>
        </authorList>
    </citation>
    <scope>NUCLEOTIDE SEQUENCE</scope>
    <source>
        <strain evidence="1">17213</strain>
    </source>
</reference>
<dbReference type="EMBL" id="JADINH010000185">
    <property type="protein sequence ID" value="MBO8416578.1"/>
    <property type="molecule type" value="Genomic_DNA"/>
</dbReference>
<evidence type="ECO:0000313" key="1">
    <source>
        <dbReference type="EMBL" id="MBO8416578.1"/>
    </source>
</evidence>
<proteinExistence type="predicted"/>
<dbReference type="Proteomes" id="UP000823631">
    <property type="component" value="Unassembled WGS sequence"/>
</dbReference>
<gene>
    <name evidence="1" type="ORF">IAB19_09375</name>
</gene>
<reference evidence="1" key="1">
    <citation type="submission" date="2020-10" db="EMBL/GenBank/DDBJ databases">
        <authorList>
            <person name="Gilroy R."/>
        </authorList>
    </citation>
    <scope>NUCLEOTIDE SEQUENCE</scope>
    <source>
        <strain evidence="1">17213</strain>
    </source>
</reference>
<dbReference type="AlphaFoldDB" id="A0A9D9DCN9"/>
<sequence>MRAVFVHLPGADATGTVLAQHTAAGAGLIDPAEKKSQHCAGFYLKQT</sequence>